<evidence type="ECO:0000313" key="7">
    <source>
        <dbReference type="EMBL" id="SFN98549.1"/>
    </source>
</evidence>
<dbReference type="Proteomes" id="UP000198806">
    <property type="component" value="Unassembled WGS sequence"/>
</dbReference>
<feature type="transmembrane region" description="Helical" evidence="6">
    <location>
        <begin position="208"/>
        <end position="229"/>
    </location>
</feature>
<sequence length="353" mass="39231">MNLEKQKAFLIHFLFIAVTLGIIFIGFKYLLPLLMPFVIGMLVAAILRKSIDSISKKTHIQRSFVSIFILLVFYSIIVLLAIMVGAKVVSFIIELFSKLPGLYAEKLEPALNSVNNDLLTRFPNIEPFLEERLDTINDAIFGYIKSTSESVIGAVTKVATQIPSMIINLIFTIVSSFFFTIDFHKIVDFVLRQLSDEKRNMVVRIKENIVGTLIKFIKAYATLITITFVELSLGFSILSIPNAILLGVVVAIVDIMPILGTGAILIPWSIIGFVLGNTKIGVGMLIMYLIITAVRQALEPRVVGQQIGLHPVVTLICMFVGVQLLGIIGLFMFPIIVTILKKMNDEGTIHLFK</sequence>
<name>A0A1I5DH32_9FIRM</name>
<feature type="transmembrane region" description="Helical" evidence="6">
    <location>
        <begin position="165"/>
        <end position="187"/>
    </location>
</feature>
<evidence type="ECO:0000256" key="2">
    <source>
        <dbReference type="ARBA" id="ARBA00009773"/>
    </source>
</evidence>
<dbReference type="STRING" id="1527.SAMN04489757_1062"/>
<dbReference type="GO" id="GO:0055085">
    <property type="term" value="P:transmembrane transport"/>
    <property type="evidence" value="ECO:0007669"/>
    <property type="project" value="TreeGrafter"/>
</dbReference>
<dbReference type="GO" id="GO:0016020">
    <property type="term" value="C:membrane"/>
    <property type="evidence" value="ECO:0007669"/>
    <property type="project" value="UniProtKB-SubCell"/>
</dbReference>
<keyword evidence="3 6" id="KW-0812">Transmembrane</keyword>
<dbReference type="NCBIfam" id="TIGR02872">
    <property type="entry name" value="spore_ytvI"/>
    <property type="match status" value="1"/>
</dbReference>
<evidence type="ECO:0000313" key="8">
    <source>
        <dbReference type="Proteomes" id="UP000198806"/>
    </source>
</evidence>
<comment type="subcellular location">
    <subcellularLocation>
        <location evidence="1">Membrane</location>
        <topology evidence="1">Multi-pass membrane protein</topology>
    </subcellularLocation>
</comment>
<accession>A0A1I5DH32</accession>
<keyword evidence="4 6" id="KW-1133">Transmembrane helix</keyword>
<dbReference type="EMBL" id="FOWD01000006">
    <property type="protein sequence ID" value="SFN98549.1"/>
    <property type="molecule type" value="Genomic_DNA"/>
</dbReference>
<keyword evidence="5 6" id="KW-0472">Membrane</keyword>
<dbReference type="Pfam" id="PF01594">
    <property type="entry name" value="AI-2E_transport"/>
    <property type="match status" value="1"/>
</dbReference>
<protein>
    <submittedName>
        <fullName evidence="7">Sporulation integral membrane protein YtvI</fullName>
    </submittedName>
</protein>
<dbReference type="InterPro" id="IPR014227">
    <property type="entry name" value="YtvI-like"/>
</dbReference>
<proteinExistence type="inferred from homology"/>
<evidence type="ECO:0000256" key="3">
    <source>
        <dbReference type="ARBA" id="ARBA00022692"/>
    </source>
</evidence>
<dbReference type="AlphaFoldDB" id="A0A1I5DH32"/>
<dbReference type="OrthoDB" id="9774361at2"/>
<keyword evidence="8" id="KW-1185">Reference proteome</keyword>
<reference evidence="7 8" key="1">
    <citation type="submission" date="2016-10" db="EMBL/GenBank/DDBJ databases">
        <authorList>
            <person name="de Groot N.N."/>
        </authorList>
    </citation>
    <scope>NUCLEOTIDE SEQUENCE [LARGE SCALE GENOMIC DNA]</scope>
    <source>
        <strain evidence="7 8">DSM 1283</strain>
    </source>
</reference>
<feature type="transmembrane region" description="Helical" evidence="6">
    <location>
        <begin position="311"/>
        <end position="340"/>
    </location>
</feature>
<dbReference type="PANTHER" id="PTHR21716:SF68">
    <property type="entry name" value="TRANSPORT PROTEIN YTVI-RELATED"/>
    <property type="match status" value="1"/>
</dbReference>
<organism evidence="7 8">
    <name type="scientific">Anaerocolumna aminovalerica</name>
    <dbReference type="NCBI Taxonomy" id="1527"/>
    <lineage>
        <taxon>Bacteria</taxon>
        <taxon>Bacillati</taxon>
        <taxon>Bacillota</taxon>
        <taxon>Clostridia</taxon>
        <taxon>Lachnospirales</taxon>
        <taxon>Lachnospiraceae</taxon>
        <taxon>Anaerocolumna</taxon>
    </lineage>
</organism>
<dbReference type="RefSeq" id="WP_091684862.1">
    <property type="nucleotide sequence ID" value="NZ_BAABFM010000013.1"/>
</dbReference>
<evidence type="ECO:0000256" key="6">
    <source>
        <dbReference type="SAM" id="Phobius"/>
    </source>
</evidence>
<feature type="transmembrane region" description="Helical" evidence="6">
    <location>
        <begin position="33"/>
        <end position="51"/>
    </location>
</feature>
<gene>
    <name evidence="7" type="ORF">SAMN04489757_1062</name>
</gene>
<dbReference type="PANTHER" id="PTHR21716">
    <property type="entry name" value="TRANSMEMBRANE PROTEIN"/>
    <property type="match status" value="1"/>
</dbReference>
<feature type="transmembrane region" description="Helical" evidence="6">
    <location>
        <begin position="63"/>
        <end position="93"/>
    </location>
</feature>
<evidence type="ECO:0000256" key="5">
    <source>
        <dbReference type="ARBA" id="ARBA00023136"/>
    </source>
</evidence>
<dbReference type="InterPro" id="IPR002549">
    <property type="entry name" value="AI-2E-like"/>
</dbReference>
<feature type="transmembrane region" description="Helical" evidence="6">
    <location>
        <begin position="9"/>
        <end position="27"/>
    </location>
</feature>
<feature type="transmembrane region" description="Helical" evidence="6">
    <location>
        <begin position="265"/>
        <end position="291"/>
    </location>
</feature>
<comment type="similarity">
    <text evidence="2">Belongs to the autoinducer-2 exporter (AI-2E) (TC 2.A.86) family.</text>
</comment>
<evidence type="ECO:0000256" key="1">
    <source>
        <dbReference type="ARBA" id="ARBA00004141"/>
    </source>
</evidence>
<evidence type="ECO:0000256" key="4">
    <source>
        <dbReference type="ARBA" id="ARBA00022989"/>
    </source>
</evidence>